<accession>F4PZW2</accession>
<evidence type="ECO:0000313" key="2">
    <source>
        <dbReference type="EMBL" id="EGG18876.1"/>
    </source>
</evidence>
<sequence length="224" mass="23853">MFKLIIASILISFLVGCSVAMPMRVHKPNPYGFCTTCVFYMPGLVEDVLAMIAQGEDTSSCQSTCDSFTSSEEIMVCLQVCKKVGITDFISLIKENPDPIYACQYGDECITNPDIPTASVTVGVKPTQAPKGTTFTASGDYTVNEPLMIGSVAWNVTNAAGKVIFSDSKLVTNVAVGITYPVTFQFLGSSTGTFEANVAICSGTCGSVHSVYIDSFTTSFLVTK</sequence>
<proteinExistence type="predicted"/>
<gene>
    <name evidence="2" type="ORF">DFA_02615</name>
</gene>
<dbReference type="EMBL" id="GL883017">
    <property type="protein sequence ID" value="EGG18876.1"/>
    <property type="molecule type" value="Genomic_DNA"/>
</dbReference>
<keyword evidence="3" id="KW-1185">Reference proteome</keyword>
<evidence type="ECO:0000313" key="3">
    <source>
        <dbReference type="Proteomes" id="UP000007797"/>
    </source>
</evidence>
<dbReference type="AlphaFoldDB" id="F4PZW2"/>
<evidence type="ECO:0000256" key="1">
    <source>
        <dbReference type="SAM" id="SignalP"/>
    </source>
</evidence>
<dbReference type="KEGG" id="dfa:DFA_02615"/>
<organism evidence="2 3">
    <name type="scientific">Cavenderia fasciculata</name>
    <name type="common">Slime mold</name>
    <name type="synonym">Dictyostelium fasciculatum</name>
    <dbReference type="NCBI Taxonomy" id="261658"/>
    <lineage>
        <taxon>Eukaryota</taxon>
        <taxon>Amoebozoa</taxon>
        <taxon>Evosea</taxon>
        <taxon>Eumycetozoa</taxon>
        <taxon>Dictyostelia</taxon>
        <taxon>Acytosteliales</taxon>
        <taxon>Cavenderiaceae</taxon>
        <taxon>Cavenderia</taxon>
    </lineage>
</organism>
<name>F4PZW2_CACFS</name>
<keyword evidence="1" id="KW-0732">Signal</keyword>
<reference evidence="3" key="1">
    <citation type="journal article" date="2011" name="Genome Res.">
        <title>Phylogeny-wide analysis of social amoeba genomes highlights ancient origins for complex intercellular communication.</title>
        <authorList>
            <person name="Heidel A.J."/>
            <person name="Lawal H.M."/>
            <person name="Felder M."/>
            <person name="Schilde C."/>
            <person name="Helps N.R."/>
            <person name="Tunggal B."/>
            <person name="Rivero F."/>
            <person name="John U."/>
            <person name="Schleicher M."/>
            <person name="Eichinger L."/>
            <person name="Platzer M."/>
            <person name="Noegel A.A."/>
            <person name="Schaap P."/>
            <person name="Gloeckner G."/>
        </authorList>
    </citation>
    <scope>NUCLEOTIDE SEQUENCE [LARGE SCALE GENOMIC DNA]</scope>
    <source>
        <strain evidence="3">SH3</strain>
    </source>
</reference>
<dbReference type="RefSeq" id="XP_004357338.1">
    <property type="nucleotide sequence ID" value="XM_004357282.1"/>
</dbReference>
<feature type="signal peptide" evidence="1">
    <location>
        <begin position="1"/>
        <end position="20"/>
    </location>
</feature>
<protein>
    <recommendedName>
        <fullName evidence="4">Countin-like protein</fullName>
    </recommendedName>
</protein>
<dbReference type="GeneID" id="14870991"/>
<evidence type="ECO:0008006" key="4">
    <source>
        <dbReference type="Google" id="ProtNLM"/>
    </source>
</evidence>
<dbReference type="Proteomes" id="UP000007797">
    <property type="component" value="Unassembled WGS sequence"/>
</dbReference>
<dbReference type="PROSITE" id="PS51257">
    <property type="entry name" value="PROKAR_LIPOPROTEIN"/>
    <property type="match status" value="1"/>
</dbReference>
<feature type="chain" id="PRO_5003315960" description="Countin-like protein" evidence="1">
    <location>
        <begin position="21"/>
        <end position="224"/>
    </location>
</feature>